<evidence type="ECO:0000313" key="4">
    <source>
        <dbReference type="Proteomes" id="UP000037460"/>
    </source>
</evidence>
<keyword evidence="2" id="KW-0732">Signal</keyword>
<gene>
    <name evidence="3" type="ORF">Ctob_001500</name>
</gene>
<dbReference type="Gene3D" id="1.25.10.10">
    <property type="entry name" value="Leucine-rich Repeat Variant"/>
    <property type="match status" value="1"/>
</dbReference>
<comment type="caution">
    <text evidence="3">The sequence shown here is derived from an EMBL/GenBank/DDBJ whole genome shotgun (WGS) entry which is preliminary data.</text>
</comment>
<evidence type="ECO:0000256" key="1">
    <source>
        <dbReference type="SAM" id="MobiDB-lite"/>
    </source>
</evidence>
<evidence type="ECO:0000313" key="3">
    <source>
        <dbReference type="EMBL" id="KOO27060.1"/>
    </source>
</evidence>
<feature type="signal peptide" evidence="2">
    <location>
        <begin position="1"/>
        <end position="19"/>
    </location>
</feature>
<organism evidence="3 4">
    <name type="scientific">Chrysochromulina tobinii</name>
    <dbReference type="NCBI Taxonomy" id="1460289"/>
    <lineage>
        <taxon>Eukaryota</taxon>
        <taxon>Haptista</taxon>
        <taxon>Haptophyta</taxon>
        <taxon>Prymnesiophyceae</taxon>
        <taxon>Prymnesiales</taxon>
        <taxon>Chrysochromulinaceae</taxon>
        <taxon>Chrysochromulina</taxon>
    </lineage>
</organism>
<keyword evidence="4" id="KW-1185">Reference proteome</keyword>
<name>A0A0M0JKR4_9EUKA</name>
<reference evidence="4" key="1">
    <citation type="journal article" date="2015" name="PLoS Genet.">
        <title>Genome Sequence and Transcriptome Analyses of Chrysochromulina tobin: Metabolic Tools for Enhanced Algal Fitness in the Prominent Order Prymnesiales (Haptophyceae).</title>
        <authorList>
            <person name="Hovde B.T."/>
            <person name="Deodato C.R."/>
            <person name="Hunsperger H.M."/>
            <person name="Ryken S.A."/>
            <person name="Yost W."/>
            <person name="Jha R.K."/>
            <person name="Patterson J."/>
            <person name="Monnat R.J. Jr."/>
            <person name="Barlow S.B."/>
            <person name="Starkenburg S.R."/>
            <person name="Cattolico R.A."/>
        </authorList>
    </citation>
    <scope>NUCLEOTIDE SEQUENCE</scope>
    <source>
        <strain evidence="4">CCMP291</strain>
    </source>
</reference>
<sequence length="448" mass="47483">MSDSLRSVWTLTLISLTCAPHPPASPPQHPPLDPPPLPPSELPPLESSEFDRHLRHVHPPAPSPPWAASDVGRREEGRGVLLQSKLAEFLREKCEVLHGGNKFAMRTALSEIALLALESTISTGSRTSWLSSVHPVAFRKACVAGAARSANGRGSAVEAIAALVSADDAESDAETTVLALQALEAIAIDEPTTDVDNDHALAICATGVVQHVVRLLSSSDAALHTRAAAAAAALVENAYAARMFLGAGVVSPLLVLVRHGGDEARQAAMSALRMLSIDRDARQAIAGKAMDLLGRVLEVDPFAREAAAELRATLEEPLGAAVDSKGHARLARDSRVSQSKLWAKAQRNPQPERQRAGARFRQGSRVLCNMGNGIAKAGAVVALDVIEDGQSYKYKVALDDGTGALVPQDTDQFVRPEKSMHVPPRGHNQAATAGLDASRLLSQRQIPL</sequence>
<dbReference type="InterPro" id="IPR011989">
    <property type="entry name" value="ARM-like"/>
</dbReference>
<dbReference type="SUPFAM" id="SSF48371">
    <property type="entry name" value="ARM repeat"/>
    <property type="match status" value="1"/>
</dbReference>
<dbReference type="Proteomes" id="UP000037460">
    <property type="component" value="Unassembled WGS sequence"/>
</dbReference>
<proteinExistence type="predicted"/>
<feature type="chain" id="PRO_5005601996" evidence="2">
    <location>
        <begin position="20"/>
        <end position="448"/>
    </location>
</feature>
<dbReference type="AlphaFoldDB" id="A0A0M0JKR4"/>
<accession>A0A0M0JKR4</accession>
<feature type="compositionally biased region" description="Pro residues" evidence="1">
    <location>
        <begin position="20"/>
        <end position="42"/>
    </location>
</feature>
<feature type="region of interest" description="Disordered" evidence="1">
    <location>
        <begin position="339"/>
        <end position="358"/>
    </location>
</feature>
<dbReference type="EMBL" id="JWZX01002769">
    <property type="protein sequence ID" value="KOO27060.1"/>
    <property type="molecule type" value="Genomic_DNA"/>
</dbReference>
<protein>
    <submittedName>
        <fullName evidence="3">Uncharacterized protein</fullName>
    </submittedName>
</protein>
<dbReference type="InterPro" id="IPR016024">
    <property type="entry name" value="ARM-type_fold"/>
</dbReference>
<evidence type="ECO:0000256" key="2">
    <source>
        <dbReference type="SAM" id="SignalP"/>
    </source>
</evidence>
<feature type="region of interest" description="Disordered" evidence="1">
    <location>
        <begin position="20"/>
        <end position="47"/>
    </location>
</feature>